<dbReference type="EMBL" id="HBEK01024927">
    <property type="protein sequence ID" value="CAD8403680.1"/>
    <property type="molecule type" value="Transcribed_RNA"/>
</dbReference>
<evidence type="ECO:0000313" key="1">
    <source>
        <dbReference type="EMBL" id="CAD8403680.1"/>
    </source>
</evidence>
<protein>
    <submittedName>
        <fullName evidence="1">Uncharacterized protein</fullName>
    </submittedName>
</protein>
<dbReference type="AlphaFoldDB" id="A0A7S0BU91"/>
<proteinExistence type="predicted"/>
<reference evidence="1" key="1">
    <citation type="submission" date="2021-01" db="EMBL/GenBank/DDBJ databases">
        <authorList>
            <person name="Corre E."/>
            <person name="Pelletier E."/>
            <person name="Niang G."/>
            <person name="Scheremetjew M."/>
            <person name="Finn R."/>
            <person name="Kale V."/>
            <person name="Holt S."/>
            <person name="Cochrane G."/>
            <person name="Meng A."/>
            <person name="Brown T."/>
            <person name="Cohen L."/>
        </authorList>
    </citation>
    <scope>NUCLEOTIDE SEQUENCE</scope>
    <source>
        <strain evidence="1">UTEX LB 2760</strain>
    </source>
</reference>
<organism evidence="1">
    <name type="scientific">Rhodosorus marinus</name>
    <dbReference type="NCBI Taxonomy" id="101924"/>
    <lineage>
        <taxon>Eukaryota</taxon>
        <taxon>Rhodophyta</taxon>
        <taxon>Stylonematophyceae</taxon>
        <taxon>Stylonematales</taxon>
        <taxon>Stylonemataceae</taxon>
        <taxon>Rhodosorus</taxon>
    </lineage>
</organism>
<name>A0A7S0BU91_9RHOD</name>
<sequence>MAKRVEPDEDGLPLQEHSTYQCRWFGLRGVKLRIVPEPLDRYHSERLASSVAGRGLSDAEGIGKEMEEDLGKMKASKRKYYPNERHRAAIVQVHCPNYHDDLMREMGMHRKVRGLRSFLNHWLQPQWPKNWNSIVEEAHSMRI</sequence>
<gene>
    <name evidence="1" type="ORF">RMAR0315_LOCUS13689</name>
</gene>
<accession>A0A7S0BU91</accession>